<dbReference type="PANTHER" id="PTHR43266">
    <property type="entry name" value="MACROLIDE-EFFLUX PROTEIN"/>
    <property type="match status" value="1"/>
</dbReference>
<dbReference type="PRINTS" id="PR01988">
    <property type="entry name" value="EXPORTERBACE"/>
</dbReference>
<comment type="caution">
    <text evidence="9">The sequence shown here is derived from an EMBL/GenBank/DDBJ whole genome shotgun (WGS) entry which is preliminary data.</text>
</comment>
<comment type="subcellular location">
    <subcellularLocation>
        <location evidence="1">Cell membrane</location>
        <topology evidence="1">Multi-pass membrane protein</topology>
    </subcellularLocation>
</comment>
<dbReference type="InterPro" id="IPR036259">
    <property type="entry name" value="MFS_trans_sf"/>
</dbReference>
<dbReference type="InterPro" id="IPR022324">
    <property type="entry name" value="Bacilysin_exporter_BacE_put"/>
</dbReference>
<dbReference type="EMBL" id="JANDBC010000001">
    <property type="protein sequence ID" value="MCP9290212.1"/>
    <property type="molecule type" value="Genomic_DNA"/>
</dbReference>
<feature type="transmembrane region" description="Helical" evidence="7">
    <location>
        <begin position="49"/>
        <end position="71"/>
    </location>
</feature>
<dbReference type="Gene3D" id="1.20.1250.20">
    <property type="entry name" value="MFS general substrate transporter like domains"/>
    <property type="match status" value="1"/>
</dbReference>
<dbReference type="PROSITE" id="PS50850">
    <property type="entry name" value="MFS"/>
    <property type="match status" value="1"/>
</dbReference>
<evidence type="ECO:0000259" key="8">
    <source>
        <dbReference type="PROSITE" id="PS50850"/>
    </source>
</evidence>
<proteinExistence type="predicted"/>
<keyword evidence="6 7" id="KW-0472">Membrane</keyword>
<evidence type="ECO:0000256" key="4">
    <source>
        <dbReference type="ARBA" id="ARBA00022692"/>
    </source>
</evidence>
<dbReference type="GO" id="GO:0005886">
    <property type="term" value="C:plasma membrane"/>
    <property type="evidence" value="ECO:0007669"/>
    <property type="project" value="UniProtKB-SubCell"/>
</dbReference>
<evidence type="ECO:0000256" key="5">
    <source>
        <dbReference type="ARBA" id="ARBA00022989"/>
    </source>
</evidence>
<protein>
    <submittedName>
        <fullName evidence="9">MFS transporter</fullName>
    </submittedName>
</protein>
<evidence type="ECO:0000256" key="1">
    <source>
        <dbReference type="ARBA" id="ARBA00004651"/>
    </source>
</evidence>
<dbReference type="InterPro" id="IPR011701">
    <property type="entry name" value="MFS"/>
</dbReference>
<keyword evidence="5 7" id="KW-1133">Transmembrane helix</keyword>
<evidence type="ECO:0000313" key="9">
    <source>
        <dbReference type="EMBL" id="MCP9290212.1"/>
    </source>
</evidence>
<feature type="transmembrane region" description="Helical" evidence="7">
    <location>
        <begin position="353"/>
        <end position="375"/>
    </location>
</feature>
<dbReference type="PANTHER" id="PTHR43266:SF2">
    <property type="entry name" value="MAJOR FACILITATOR SUPERFAMILY (MFS) PROFILE DOMAIN-CONTAINING PROTEIN"/>
    <property type="match status" value="1"/>
</dbReference>
<feature type="transmembrane region" description="Helical" evidence="7">
    <location>
        <begin position="316"/>
        <end position="341"/>
    </location>
</feature>
<feature type="transmembrane region" description="Helical" evidence="7">
    <location>
        <begin position="233"/>
        <end position="252"/>
    </location>
</feature>
<dbReference type="SUPFAM" id="SSF103473">
    <property type="entry name" value="MFS general substrate transporter"/>
    <property type="match status" value="1"/>
</dbReference>
<dbReference type="CDD" id="cd06173">
    <property type="entry name" value="MFS_MefA_like"/>
    <property type="match status" value="1"/>
</dbReference>
<evidence type="ECO:0000256" key="3">
    <source>
        <dbReference type="ARBA" id="ARBA00022475"/>
    </source>
</evidence>
<dbReference type="Pfam" id="PF07690">
    <property type="entry name" value="MFS_1"/>
    <property type="match status" value="1"/>
</dbReference>
<feature type="transmembrane region" description="Helical" evidence="7">
    <location>
        <begin position="292"/>
        <end position="310"/>
    </location>
</feature>
<name>A0A9X2L111_9BACT</name>
<dbReference type="AlphaFoldDB" id="A0A9X2L111"/>
<keyword evidence="4 7" id="KW-0812">Transmembrane</keyword>
<feature type="transmembrane region" description="Helical" evidence="7">
    <location>
        <begin position="175"/>
        <end position="195"/>
    </location>
</feature>
<keyword evidence="2" id="KW-0813">Transport</keyword>
<feature type="domain" description="Major facilitator superfamily (MFS) profile" evidence="8">
    <location>
        <begin position="1"/>
        <end position="410"/>
    </location>
</feature>
<dbReference type="InterPro" id="IPR020846">
    <property type="entry name" value="MFS_dom"/>
</dbReference>
<evidence type="ECO:0000256" key="6">
    <source>
        <dbReference type="ARBA" id="ARBA00023136"/>
    </source>
</evidence>
<accession>A0A9X2L111</accession>
<reference evidence="9" key="1">
    <citation type="submission" date="2022-06" db="EMBL/GenBank/DDBJ databases">
        <title>Gracilimonas sp. CAU 1638 isolated from sea sediment.</title>
        <authorList>
            <person name="Kim W."/>
        </authorList>
    </citation>
    <scope>NUCLEOTIDE SEQUENCE</scope>
    <source>
        <strain evidence="9">CAU 1638</strain>
    </source>
</reference>
<sequence>MTKNLRPYLNLIKENKDFRRLWIAQSVSNFGDWFGLLALYAIIGRYSDSEFLLGLIIVVKMLSLALFSPFAGYLADRFNRRKLMIWCDLLRGVAVVGIIFVDSAATLWLAYVLTAIQMMLSAVFEPAKTSSIPNVTSEDNLTNANIISTASWSIIFTTGMAIGGFATEWLGTTNVLILDGFSYVISAWFVYRAVIPQKRLSKEEMYRTRNPFKGIKEGLSYLVKNRHILRPSLAKGTSTVFLGGLVYLLIIVSEEVLMMGSIGLGLLYAARGFGTGIGPIIGRRIFREEKDWVLLMGLAITFCGVMYLVVGVVNSIGLMLLFVLFAHAASGANWVSSTVLLQKRTQDTFRGRIFSTEWLLFTIGNSFSVVIASLILESGIMTVKPLIMVYGGVMALAGILWSFTITPNEKAWRLNTQQGTSNTKS</sequence>
<dbReference type="RefSeq" id="WP_255132084.1">
    <property type="nucleotide sequence ID" value="NZ_JANDBC010000001.1"/>
</dbReference>
<feature type="transmembrane region" description="Helical" evidence="7">
    <location>
        <begin position="387"/>
        <end position="405"/>
    </location>
</feature>
<dbReference type="Proteomes" id="UP001139125">
    <property type="component" value="Unassembled WGS sequence"/>
</dbReference>
<evidence type="ECO:0000313" key="10">
    <source>
        <dbReference type="Proteomes" id="UP001139125"/>
    </source>
</evidence>
<dbReference type="GO" id="GO:0022857">
    <property type="term" value="F:transmembrane transporter activity"/>
    <property type="evidence" value="ECO:0007669"/>
    <property type="project" value="InterPro"/>
</dbReference>
<organism evidence="9 10">
    <name type="scientific">Gracilimonas sediminicola</name>
    <dbReference type="NCBI Taxonomy" id="2952158"/>
    <lineage>
        <taxon>Bacteria</taxon>
        <taxon>Pseudomonadati</taxon>
        <taxon>Balneolota</taxon>
        <taxon>Balneolia</taxon>
        <taxon>Balneolales</taxon>
        <taxon>Balneolaceae</taxon>
        <taxon>Gracilimonas</taxon>
    </lineage>
</organism>
<evidence type="ECO:0000256" key="2">
    <source>
        <dbReference type="ARBA" id="ARBA00022448"/>
    </source>
</evidence>
<gene>
    <name evidence="9" type="ORF">NM125_01305</name>
</gene>
<feature type="transmembrane region" description="Helical" evidence="7">
    <location>
        <begin position="258"/>
        <end position="280"/>
    </location>
</feature>
<feature type="transmembrane region" description="Helical" evidence="7">
    <location>
        <begin position="21"/>
        <end position="43"/>
    </location>
</feature>
<evidence type="ECO:0000256" key="7">
    <source>
        <dbReference type="SAM" id="Phobius"/>
    </source>
</evidence>
<keyword evidence="10" id="KW-1185">Reference proteome</keyword>
<keyword evidence="3" id="KW-1003">Cell membrane</keyword>